<evidence type="ECO:0000256" key="6">
    <source>
        <dbReference type="ARBA" id="ARBA00023163"/>
    </source>
</evidence>
<dbReference type="Gene3D" id="3.40.50.300">
    <property type="entry name" value="P-loop containing nucleotide triphosphate hydrolases"/>
    <property type="match status" value="1"/>
</dbReference>
<name>A0A6J4P022_9BACT</name>
<dbReference type="Pfam" id="PF25601">
    <property type="entry name" value="AAA_lid_14"/>
    <property type="match status" value="1"/>
</dbReference>
<dbReference type="PANTHER" id="PTHR32071:SF122">
    <property type="entry name" value="SIGMA FACTOR"/>
    <property type="match status" value="1"/>
</dbReference>
<dbReference type="Gene3D" id="1.10.8.60">
    <property type="match status" value="1"/>
</dbReference>
<sequence length="307" mass="34020">GTGKSLLARAIHHRSPRRDKPFIEVSCGALPETLLESELFGHVKGAFTGAVGEKPGRFMAADGGTLFLDEINSATPLMQVKLLRVLQERTFEPVGSSESRTVDVRVVLATNVDLAQLVAEQRFRQDLYYRINVVNVKLPPLRDRPNDVTLLAAHFLRKLAKEAGREVIGFDEAAMAALLRYPWPGNVRELENAIERAVVLCRRPHVGVDDLPETVREMAAELSPAGRTARAMTVVGDGCGPDDGVLVLQQPMPLERALELPERLIIEAALKRNNWNRQQTATELDINRTTLYKKMRKYGMLGVGEVA</sequence>
<evidence type="ECO:0000256" key="2">
    <source>
        <dbReference type="ARBA" id="ARBA00022840"/>
    </source>
</evidence>
<evidence type="ECO:0000256" key="5">
    <source>
        <dbReference type="ARBA" id="ARBA00023159"/>
    </source>
</evidence>
<dbReference type="Gene3D" id="1.10.10.60">
    <property type="entry name" value="Homeodomain-like"/>
    <property type="match status" value="1"/>
</dbReference>
<dbReference type="EMBL" id="CADCUQ010000379">
    <property type="protein sequence ID" value="CAA9400041.1"/>
    <property type="molecule type" value="Genomic_DNA"/>
</dbReference>
<accession>A0A6J4P022</accession>
<dbReference type="SUPFAM" id="SSF46689">
    <property type="entry name" value="Homeodomain-like"/>
    <property type="match status" value="1"/>
</dbReference>
<feature type="domain" description="Sigma-54 factor interaction" evidence="7">
    <location>
        <begin position="1"/>
        <end position="199"/>
    </location>
</feature>
<dbReference type="InterPro" id="IPR009057">
    <property type="entry name" value="Homeodomain-like_sf"/>
</dbReference>
<keyword evidence="1" id="KW-0547">Nucleotide-binding</keyword>
<dbReference type="GO" id="GO:0006355">
    <property type="term" value="P:regulation of DNA-templated transcription"/>
    <property type="evidence" value="ECO:0007669"/>
    <property type="project" value="InterPro"/>
</dbReference>
<dbReference type="GO" id="GO:0043565">
    <property type="term" value="F:sequence-specific DNA binding"/>
    <property type="evidence" value="ECO:0007669"/>
    <property type="project" value="InterPro"/>
</dbReference>
<dbReference type="AlphaFoldDB" id="A0A6J4P022"/>
<keyword evidence="5" id="KW-0010">Activator</keyword>
<dbReference type="SUPFAM" id="SSF52540">
    <property type="entry name" value="P-loop containing nucleoside triphosphate hydrolases"/>
    <property type="match status" value="1"/>
</dbReference>
<keyword evidence="6" id="KW-0804">Transcription</keyword>
<dbReference type="Pfam" id="PF00158">
    <property type="entry name" value="Sigma54_activat"/>
    <property type="match status" value="1"/>
</dbReference>
<keyword evidence="2" id="KW-0067">ATP-binding</keyword>
<dbReference type="InterPro" id="IPR027417">
    <property type="entry name" value="P-loop_NTPase"/>
</dbReference>
<dbReference type="InterPro" id="IPR025944">
    <property type="entry name" value="Sigma_54_int_dom_CS"/>
</dbReference>
<dbReference type="PROSITE" id="PS00676">
    <property type="entry name" value="SIGMA54_INTERACT_2"/>
    <property type="match status" value="1"/>
</dbReference>
<dbReference type="InterPro" id="IPR002197">
    <property type="entry name" value="HTH_Fis"/>
</dbReference>
<dbReference type="GO" id="GO:0005524">
    <property type="term" value="F:ATP binding"/>
    <property type="evidence" value="ECO:0007669"/>
    <property type="project" value="UniProtKB-KW"/>
</dbReference>
<dbReference type="CDD" id="cd00009">
    <property type="entry name" value="AAA"/>
    <property type="match status" value="1"/>
</dbReference>
<dbReference type="PRINTS" id="PR01590">
    <property type="entry name" value="HTHFIS"/>
</dbReference>
<evidence type="ECO:0000256" key="3">
    <source>
        <dbReference type="ARBA" id="ARBA00023015"/>
    </source>
</evidence>
<dbReference type="FunFam" id="1.10.8.60:FF:000014">
    <property type="entry name" value="DNA-binding transcriptional regulator NtrC"/>
    <property type="match status" value="1"/>
</dbReference>
<protein>
    <submittedName>
        <fullName evidence="8">Two-component system response regulator protein</fullName>
    </submittedName>
</protein>
<dbReference type="InterPro" id="IPR002078">
    <property type="entry name" value="Sigma_54_int"/>
</dbReference>
<gene>
    <name evidence="8" type="ORF">AVDCRST_MAG64-1645</name>
</gene>
<evidence type="ECO:0000259" key="7">
    <source>
        <dbReference type="PROSITE" id="PS50045"/>
    </source>
</evidence>
<feature type="non-terminal residue" evidence="8">
    <location>
        <position position="1"/>
    </location>
</feature>
<reference evidence="8" key="1">
    <citation type="submission" date="2020-02" db="EMBL/GenBank/DDBJ databases">
        <authorList>
            <person name="Meier V. D."/>
        </authorList>
    </citation>
    <scope>NUCLEOTIDE SEQUENCE</scope>
    <source>
        <strain evidence="8">AVDCRST_MAG64</strain>
    </source>
</reference>
<proteinExistence type="predicted"/>
<dbReference type="PROSITE" id="PS00688">
    <property type="entry name" value="SIGMA54_INTERACT_3"/>
    <property type="match status" value="1"/>
</dbReference>
<dbReference type="FunFam" id="3.40.50.300:FF:000006">
    <property type="entry name" value="DNA-binding transcriptional regulator NtrC"/>
    <property type="match status" value="1"/>
</dbReference>
<evidence type="ECO:0000256" key="1">
    <source>
        <dbReference type="ARBA" id="ARBA00022741"/>
    </source>
</evidence>
<dbReference type="PANTHER" id="PTHR32071">
    <property type="entry name" value="TRANSCRIPTIONAL REGULATORY PROTEIN"/>
    <property type="match status" value="1"/>
</dbReference>
<dbReference type="InterPro" id="IPR003593">
    <property type="entry name" value="AAA+_ATPase"/>
</dbReference>
<evidence type="ECO:0000256" key="4">
    <source>
        <dbReference type="ARBA" id="ARBA00023125"/>
    </source>
</evidence>
<keyword evidence="3" id="KW-0805">Transcription regulation</keyword>
<dbReference type="InterPro" id="IPR058031">
    <property type="entry name" value="AAA_lid_NorR"/>
</dbReference>
<dbReference type="Pfam" id="PF02954">
    <property type="entry name" value="HTH_8"/>
    <property type="match status" value="1"/>
</dbReference>
<dbReference type="PROSITE" id="PS50045">
    <property type="entry name" value="SIGMA54_INTERACT_4"/>
    <property type="match status" value="1"/>
</dbReference>
<organism evidence="8">
    <name type="scientific">uncultured Phycisphaerae bacterium</name>
    <dbReference type="NCBI Taxonomy" id="904963"/>
    <lineage>
        <taxon>Bacteria</taxon>
        <taxon>Pseudomonadati</taxon>
        <taxon>Planctomycetota</taxon>
        <taxon>Phycisphaerae</taxon>
        <taxon>environmental samples</taxon>
    </lineage>
</organism>
<keyword evidence="4" id="KW-0238">DNA-binding</keyword>
<dbReference type="SMART" id="SM00382">
    <property type="entry name" value="AAA"/>
    <property type="match status" value="1"/>
</dbReference>
<evidence type="ECO:0000313" key="8">
    <source>
        <dbReference type="EMBL" id="CAA9400041.1"/>
    </source>
</evidence>
<dbReference type="InterPro" id="IPR025943">
    <property type="entry name" value="Sigma_54_int_dom_ATP-bd_2"/>
</dbReference>